<accession>B5VKL8</accession>
<protein>
    <submittedName>
        <fullName evidence="6">YIL089Wp-like protein</fullName>
    </submittedName>
</protein>
<organism evidence="6 7">
    <name type="scientific">Saccharomyces cerevisiae (strain AWRI1631)</name>
    <name type="common">Baker's yeast</name>
    <dbReference type="NCBI Taxonomy" id="545124"/>
    <lineage>
        <taxon>Eukaryota</taxon>
        <taxon>Fungi</taxon>
        <taxon>Dikarya</taxon>
        <taxon>Ascomycota</taxon>
        <taxon>Saccharomycotina</taxon>
        <taxon>Saccharomycetes</taxon>
        <taxon>Saccharomycetales</taxon>
        <taxon>Saccharomycetaceae</taxon>
        <taxon>Saccharomyces</taxon>
    </lineage>
</organism>
<keyword evidence="2 5" id="KW-0812">Transmembrane</keyword>
<name>B5VKL8_YEAS6</name>
<evidence type="ECO:0000256" key="3">
    <source>
        <dbReference type="ARBA" id="ARBA00022989"/>
    </source>
</evidence>
<dbReference type="AlphaFoldDB" id="B5VKL8"/>
<keyword evidence="4 5" id="KW-0472">Membrane</keyword>
<evidence type="ECO:0000256" key="1">
    <source>
        <dbReference type="ARBA" id="ARBA00004141"/>
    </source>
</evidence>
<dbReference type="OrthoDB" id="4040973at2759"/>
<feature type="transmembrane region" description="Helical" evidence="5">
    <location>
        <begin position="182"/>
        <end position="200"/>
    </location>
</feature>
<gene>
    <name evidence="6" type="ORF">AWRI1631_90790</name>
</gene>
<evidence type="ECO:0000256" key="4">
    <source>
        <dbReference type="ARBA" id="ARBA00023136"/>
    </source>
</evidence>
<dbReference type="GO" id="GO:0016020">
    <property type="term" value="C:membrane"/>
    <property type="evidence" value="ECO:0007669"/>
    <property type="project" value="UniProtKB-SubCell"/>
</dbReference>
<evidence type="ECO:0000256" key="5">
    <source>
        <dbReference type="SAM" id="Phobius"/>
    </source>
</evidence>
<dbReference type="EMBL" id="ABSV01001199">
    <property type="protein sequence ID" value="EDZ71528.1"/>
    <property type="molecule type" value="Genomic_DNA"/>
</dbReference>
<feature type="transmembrane region" description="Helical" evidence="5">
    <location>
        <begin position="122"/>
        <end position="143"/>
    </location>
</feature>
<evidence type="ECO:0000256" key="2">
    <source>
        <dbReference type="ARBA" id="ARBA00022692"/>
    </source>
</evidence>
<comment type="subcellular location">
    <subcellularLocation>
        <location evidence="1">Membrane</location>
        <topology evidence="1">Multi-pass membrane protein</topology>
    </subcellularLocation>
</comment>
<comment type="caution">
    <text evidence="6">The sequence shown here is derived from an EMBL/GenBank/DDBJ whole genome shotgun (WGS) entry which is preliminary data.</text>
</comment>
<proteinExistence type="predicted"/>
<dbReference type="Pfam" id="PF15701">
    <property type="entry name" value="DUF4668"/>
    <property type="match status" value="1"/>
</dbReference>
<sequence length="266" mass="31287">MQIILDNFISVFFFCFANFQEPFFFSYHNDKRYLRRSSSLDYYSFPLRKVNNEKNPFLNLGMQRTRELESSVAIDQTEVPRSRFFIMVKKLSRVADIVYIVDTFLIPPLHPLKKQHPKVAKFLNVQLVFDLISLFIFATHQLLLLEDGSFGKHYFKRKTKRCSKFSCSRCNANAHHPKWFKFKHSLLCLGTFCFGVYSLVKINKFFKTDQTVDLNRLIELFFWQLNAILNMKLFAFYGDHLESHSAPLDVYEDSFANKSSSGGDEV</sequence>
<keyword evidence="3 5" id="KW-1133">Transmembrane helix</keyword>
<dbReference type="InterPro" id="IPR031427">
    <property type="entry name" value="DUF4668"/>
</dbReference>
<dbReference type="Proteomes" id="UP000008988">
    <property type="component" value="Unassembled WGS sequence"/>
</dbReference>
<evidence type="ECO:0000313" key="6">
    <source>
        <dbReference type="EMBL" id="EDZ71528.1"/>
    </source>
</evidence>
<evidence type="ECO:0000313" key="7">
    <source>
        <dbReference type="Proteomes" id="UP000008988"/>
    </source>
</evidence>
<reference evidence="6 7" key="1">
    <citation type="journal article" date="2008" name="FEMS Yeast Res.">
        <title>Comparative genome analysis of a Saccharomyces cerevisiae wine strain.</title>
        <authorList>
            <person name="Borneman A.R."/>
            <person name="Forgan A.H."/>
            <person name="Pretorius I.S."/>
            <person name="Chambers P.J."/>
        </authorList>
    </citation>
    <scope>NUCLEOTIDE SEQUENCE [LARGE SCALE GENOMIC DNA]</scope>
    <source>
        <strain evidence="6 7">AWRI1631</strain>
    </source>
</reference>